<protein>
    <recommendedName>
        <fullName evidence="4">YD repeat-containing protein</fullName>
    </recommendedName>
</protein>
<keyword evidence="3" id="KW-1185">Reference proteome</keyword>
<proteinExistence type="predicted"/>
<organism evidence="2 3">
    <name type="scientific">Sediminibacterium ginsengisoli</name>
    <dbReference type="NCBI Taxonomy" id="413434"/>
    <lineage>
        <taxon>Bacteria</taxon>
        <taxon>Pseudomonadati</taxon>
        <taxon>Bacteroidota</taxon>
        <taxon>Chitinophagia</taxon>
        <taxon>Chitinophagales</taxon>
        <taxon>Chitinophagaceae</taxon>
        <taxon>Sediminibacterium</taxon>
    </lineage>
</organism>
<evidence type="ECO:0000313" key="3">
    <source>
        <dbReference type="Proteomes" id="UP000190888"/>
    </source>
</evidence>
<feature type="signal peptide" evidence="1">
    <location>
        <begin position="1"/>
        <end position="18"/>
    </location>
</feature>
<evidence type="ECO:0000256" key="1">
    <source>
        <dbReference type="SAM" id="SignalP"/>
    </source>
</evidence>
<accession>A0A1T4R3J6</accession>
<reference evidence="2 3" key="1">
    <citation type="submission" date="2017-02" db="EMBL/GenBank/DDBJ databases">
        <authorList>
            <person name="Peterson S.W."/>
        </authorList>
    </citation>
    <scope>NUCLEOTIDE SEQUENCE [LARGE SCALE GENOMIC DNA]</scope>
    <source>
        <strain evidence="2 3">DSM 22335</strain>
    </source>
</reference>
<dbReference type="Gene3D" id="2.180.10.10">
    <property type="entry name" value="RHS repeat-associated core"/>
    <property type="match status" value="1"/>
</dbReference>
<keyword evidence="1" id="KW-0732">Signal</keyword>
<name>A0A1T4R3J6_9BACT</name>
<dbReference type="RefSeq" id="WP_078832337.1">
    <property type="nucleotide sequence ID" value="NZ_FUWH01000010.1"/>
</dbReference>
<dbReference type="AlphaFoldDB" id="A0A1T4R3J6"/>
<sequence length="263" mass="30556">MKRFFTKWPAALIVLVLAGCGKNNQPVPMPVEPLAGKISRIDHDAWNSDSIFYNNNGQVVRIKTFSKHPQSIPQIFDIEYNPNKTVKQVLQDNGQKYVYQYMGGLRPVTVSHYNPTGIKLDYVIYDYDANGRLVLAETVESQGPAGQVDTYVSQRSYHYRPDGNLEREEVFMWNGQQYNPDFVVTYDNYDQNKNADSISNYLYLGFYSFMKNNPGKRTVTFNGVSTQHNYTYQFNTSFMPVEKKHTYTSQGQPYEEITKYFYY</sequence>
<dbReference type="STRING" id="413434.SAMN04488132_11092"/>
<dbReference type="EMBL" id="FUWH01000010">
    <property type="protein sequence ID" value="SKA10251.1"/>
    <property type="molecule type" value="Genomic_DNA"/>
</dbReference>
<dbReference type="PROSITE" id="PS51257">
    <property type="entry name" value="PROKAR_LIPOPROTEIN"/>
    <property type="match status" value="1"/>
</dbReference>
<evidence type="ECO:0008006" key="4">
    <source>
        <dbReference type="Google" id="ProtNLM"/>
    </source>
</evidence>
<gene>
    <name evidence="2" type="ORF">SAMN04488132_11092</name>
</gene>
<dbReference type="OrthoDB" id="636957at2"/>
<feature type="chain" id="PRO_5012346041" description="YD repeat-containing protein" evidence="1">
    <location>
        <begin position="19"/>
        <end position="263"/>
    </location>
</feature>
<dbReference type="Proteomes" id="UP000190888">
    <property type="component" value="Unassembled WGS sequence"/>
</dbReference>
<evidence type="ECO:0000313" key="2">
    <source>
        <dbReference type="EMBL" id="SKA10251.1"/>
    </source>
</evidence>